<organism evidence="3 4">
    <name type="scientific">Sphingomonas cremea</name>
    <dbReference type="NCBI Taxonomy" id="2904799"/>
    <lineage>
        <taxon>Bacteria</taxon>
        <taxon>Pseudomonadati</taxon>
        <taxon>Pseudomonadota</taxon>
        <taxon>Alphaproteobacteria</taxon>
        <taxon>Sphingomonadales</taxon>
        <taxon>Sphingomonadaceae</taxon>
        <taxon>Sphingomonas</taxon>
    </lineage>
</organism>
<dbReference type="EMBL" id="JAKFGM010000002">
    <property type="protein sequence ID" value="MCF2515068.1"/>
    <property type="molecule type" value="Genomic_DNA"/>
</dbReference>
<evidence type="ECO:0000313" key="3">
    <source>
        <dbReference type="EMBL" id="MCF2515068.1"/>
    </source>
</evidence>
<evidence type="ECO:0000313" key="4">
    <source>
        <dbReference type="Proteomes" id="UP001139410"/>
    </source>
</evidence>
<keyword evidence="4" id="KW-1185">Reference proteome</keyword>
<sequence length="98" mass="10341">MATSEEDRRARGPAIIAAAIVGAALILSWGNSRGEPRYQIASTGDSVVRMDTDSGEMIACNAQRCSRVQPPDRAKTFGPLTIEVGDDAEKKAPPAPSN</sequence>
<dbReference type="RefSeq" id="WP_235067574.1">
    <property type="nucleotide sequence ID" value="NZ_JAKFGM010000002.1"/>
</dbReference>
<comment type="caution">
    <text evidence="3">The sequence shown here is derived from an EMBL/GenBank/DDBJ whole genome shotgun (WGS) entry which is preliminary data.</text>
</comment>
<keyword evidence="2" id="KW-1133">Transmembrane helix</keyword>
<name>A0A9X1QJV6_9SPHN</name>
<proteinExistence type="predicted"/>
<dbReference type="AlphaFoldDB" id="A0A9X1QJV6"/>
<evidence type="ECO:0000256" key="1">
    <source>
        <dbReference type="SAM" id="MobiDB-lite"/>
    </source>
</evidence>
<evidence type="ECO:0000256" key="2">
    <source>
        <dbReference type="SAM" id="Phobius"/>
    </source>
</evidence>
<dbReference type="Proteomes" id="UP001139410">
    <property type="component" value="Unassembled WGS sequence"/>
</dbReference>
<feature type="transmembrane region" description="Helical" evidence="2">
    <location>
        <begin position="12"/>
        <end position="30"/>
    </location>
</feature>
<reference evidence="3" key="1">
    <citation type="submission" date="2022-01" db="EMBL/GenBank/DDBJ databases">
        <authorList>
            <person name="Jo J.-H."/>
            <person name="Im W.-T."/>
        </authorList>
    </citation>
    <scope>NUCLEOTIDE SEQUENCE</scope>
    <source>
        <strain evidence="3">G124</strain>
    </source>
</reference>
<keyword evidence="2" id="KW-0812">Transmembrane</keyword>
<feature type="region of interest" description="Disordered" evidence="1">
    <location>
        <begin position="70"/>
        <end position="98"/>
    </location>
</feature>
<accession>A0A9X1QJV6</accession>
<keyword evidence="2" id="KW-0472">Membrane</keyword>
<gene>
    <name evidence="3" type="ORF">LVY65_08340</name>
</gene>
<protein>
    <submittedName>
        <fullName evidence="3">Uncharacterized protein</fullName>
    </submittedName>
</protein>